<dbReference type="InterPro" id="IPR003964">
    <property type="entry name" value="Carb_kinase"/>
</dbReference>
<keyword evidence="6 8" id="KW-0418">Kinase</keyword>
<dbReference type="InterPro" id="IPR001048">
    <property type="entry name" value="Asp/Glu/Uridylate_kinase"/>
</dbReference>
<dbReference type="GO" id="GO:0019546">
    <property type="term" value="P:L-arginine deiminase pathway"/>
    <property type="evidence" value="ECO:0007669"/>
    <property type="project" value="TreeGrafter"/>
</dbReference>
<name>A0A3E0WMU5_9BACI</name>
<dbReference type="PIRSF" id="PIRSF000723">
    <property type="entry name" value="Carbamate_kin"/>
    <property type="match status" value="1"/>
</dbReference>
<dbReference type="PANTHER" id="PTHR30409">
    <property type="entry name" value="CARBAMATE KINASE"/>
    <property type="match status" value="1"/>
</dbReference>
<reference evidence="10 11" key="1">
    <citation type="submission" date="2017-05" db="EMBL/GenBank/DDBJ databases">
        <title>Virgibacillus sp. AK90 isolated from a saltern of Kakinada, India.</title>
        <authorList>
            <person name="Gupta V."/>
            <person name="Sidhu C."/>
            <person name="Korpole S."/>
            <person name="Pinnaka A.K."/>
        </authorList>
    </citation>
    <scope>NUCLEOTIDE SEQUENCE [LARGE SCALE GENOMIC DNA]</scope>
    <source>
        <strain evidence="10 11">AK90</strain>
    </source>
</reference>
<dbReference type="FunFam" id="3.40.1160.10:FF:000007">
    <property type="entry name" value="Carbamate kinase"/>
    <property type="match status" value="1"/>
</dbReference>
<evidence type="ECO:0000256" key="2">
    <source>
        <dbReference type="ARBA" id="ARBA00011066"/>
    </source>
</evidence>
<dbReference type="CDD" id="cd04235">
    <property type="entry name" value="AAK_CK"/>
    <property type="match status" value="1"/>
</dbReference>
<dbReference type="Pfam" id="PF00696">
    <property type="entry name" value="AA_kinase"/>
    <property type="match status" value="1"/>
</dbReference>
<evidence type="ECO:0000256" key="6">
    <source>
        <dbReference type="ARBA" id="ARBA00022777"/>
    </source>
</evidence>
<dbReference type="Gene3D" id="3.40.1160.10">
    <property type="entry name" value="Acetylglutamate kinase-like"/>
    <property type="match status" value="1"/>
</dbReference>
<keyword evidence="5 8" id="KW-0808">Transferase</keyword>
<evidence type="ECO:0000256" key="7">
    <source>
        <dbReference type="ARBA" id="ARBA00048467"/>
    </source>
</evidence>
<evidence type="ECO:0000313" key="11">
    <source>
        <dbReference type="Proteomes" id="UP000256488"/>
    </source>
</evidence>
<comment type="catalytic activity">
    <reaction evidence="7">
        <text>hydrogencarbonate + NH4(+) + ATP = carbamoyl phosphate + ADP + H2O + H(+)</text>
        <dbReference type="Rhea" id="RHEA:10152"/>
        <dbReference type="ChEBI" id="CHEBI:15377"/>
        <dbReference type="ChEBI" id="CHEBI:15378"/>
        <dbReference type="ChEBI" id="CHEBI:17544"/>
        <dbReference type="ChEBI" id="CHEBI:28938"/>
        <dbReference type="ChEBI" id="CHEBI:30616"/>
        <dbReference type="ChEBI" id="CHEBI:58228"/>
        <dbReference type="ChEBI" id="CHEBI:456216"/>
        <dbReference type="EC" id="2.7.2.2"/>
    </reaction>
</comment>
<gene>
    <name evidence="10" type="ORF">CAI16_14390</name>
</gene>
<comment type="pathway">
    <text evidence="1">Metabolic intermediate metabolism; carbamoyl phosphate degradation; CO(2) and NH(3) from carbamoyl phosphate: step 1/1.</text>
</comment>
<feature type="domain" description="Aspartate/glutamate/uridylate kinase" evidence="9">
    <location>
        <begin position="3"/>
        <end position="286"/>
    </location>
</feature>
<evidence type="ECO:0000256" key="3">
    <source>
        <dbReference type="ARBA" id="ARBA00013070"/>
    </source>
</evidence>
<dbReference type="SUPFAM" id="SSF53633">
    <property type="entry name" value="Carbamate kinase-like"/>
    <property type="match status" value="1"/>
</dbReference>
<dbReference type="EMBL" id="NFZX01000035">
    <property type="protein sequence ID" value="RFA33523.1"/>
    <property type="molecule type" value="Genomic_DNA"/>
</dbReference>
<sequence>MAKIVVALGGNALGNNPFEQKKCISQAARVIVSFIKAGHQVMISHGNGPQVGMIQLAFEKLLDIEDSDAPMDLSDYTAMSQGYIGFHLQLEIKRELLKQALPIETGTIITQVVVDKEDLAFENPTKPIGKHYDKEEALKIMNEHPNEVFVEDAGRGWRKVVPSPKPMEIVEIHSIEEIVNRGHVVISCGGGGIPVVEGENGDYQPISAVIDKDLASAILAKQINADYLFVLTAVDRVALNFGKPNQKELSELTVNQAKKYCKEGHFASGSMLPKVEAAIEFVESGIDRKAFICSLEKAMQAMDGLTGTQIINGTY</sequence>
<evidence type="ECO:0000256" key="5">
    <source>
        <dbReference type="ARBA" id="ARBA00022679"/>
    </source>
</evidence>
<evidence type="ECO:0000256" key="8">
    <source>
        <dbReference type="PIRNR" id="PIRNR000723"/>
    </source>
</evidence>
<dbReference type="GO" id="GO:0008804">
    <property type="term" value="F:carbamate kinase activity"/>
    <property type="evidence" value="ECO:0007669"/>
    <property type="project" value="UniProtKB-EC"/>
</dbReference>
<proteinExistence type="inferred from homology"/>
<dbReference type="Proteomes" id="UP000256488">
    <property type="component" value="Unassembled WGS sequence"/>
</dbReference>
<dbReference type="InterPro" id="IPR036393">
    <property type="entry name" value="AceGlu_kinase-like_sf"/>
</dbReference>
<dbReference type="UniPathway" id="UPA00996">
    <property type="reaction ID" value="UER00366"/>
</dbReference>
<dbReference type="NCBIfam" id="NF009007">
    <property type="entry name" value="PRK12352.1"/>
    <property type="match status" value="1"/>
</dbReference>
<dbReference type="AlphaFoldDB" id="A0A3E0WMU5"/>
<comment type="similarity">
    <text evidence="2 8">Belongs to the carbamate kinase family.</text>
</comment>
<accession>A0A3E0WMU5</accession>
<protein>
    <recommendedName>
        <fullName evidence="3 8">Carbamate kinase</fullName>
    </recommendedName>
</protein>
<dbReference type="PANTHER" id="PTHR30409:SF1">
    <property type="entry name" value="CARBAMATE KINASE-RELATED"/>
    <property type="match status" value="1"/>
</dbReference>
<evidence type="ECO:0000259" key="9">
    <source>
        <dbReference type="Pfam" id="PF00696"/>
    </source>
</evidence>
<dbReference type="PRINTS" id="PR01469">
    <property type="entry name" value="CARBMTKINASE"/>
</dbReference>
<evidence type="ECO:0000256" key="4">
    <source>
        <dbReference type="ARBA" id="ARBA00022503"/>
    </source>
</evidence>
<comment type="caution">
    <text evidence="10">The sequence shown here is derived from an EMBL/GenBank/DDBJ whole genome shotgun (WGS) entry which is preliminary data.</text>
</comment>
<evidence type="ECO:0000256" key="1">
    <source>
        <dbReference type="ARBA" id="ARBA00005118"/>
    </source>
</evidence>
<evidence type="ECO:0000313" key="10">
    <source>
        <dbReference type="EMBL" id="RFA33523.1"/>
    </source>
</evidence>
<dbReference type="RefSeq" id="WP_116278943.1">
    <property type="nucleotide sequence ID" value="NZ_NFZX01000035.1"/>
</dbReference>
<keyword evidence="4" id="KW-0056">Arginine metabolism</keyword>
<organism evidence="10 11">
    <name type="scientific">Virgibacillus dokdonensis</name>
    <dbReference type="NCBI Taxonomy" id="302167"/>
    <lineage>
        <taxon>Bacteria</taxon>
        <taxon>Bacillati</taxon>
        <taxon>Bacillota</taxon>
        <taxon>Bacilli</taxon>
        <taxon>Bacillales</taxon>
        <taxon>Bacillaceae</taxon>
        <taxon>Virgibacillus</taxon>
    </lineage>
</organism>
<dbReference type="GO" id="GO:0005829">
    <property type="term" value="C:cytosol"/>
    <property type="evidence" value="ECO:0007669"/>
    <property type="project" value="TreeGrafter"/>
</dbReference>